<dbReference type="GeneID" id="17276066"/>
<dbReference type="Gene3D" id="3.10.50.40">
    <property type="match status" value="1"/>
</dbReference>
<dbReference type="SUPFAM" id="SSF54534">
    <property type="entry name" value="FKBP-like"/>
    <property type="match status" value="1"/>
</dbReference>
<reference evidence="4" key="2">
    <citation type="submission" date="2024-10" db="UniProtKB">
        <authorList>
            <consortium name="EnsemblProtists"/>
        </authorList>
    </citation>
    <scope>IDENTIFICATION</scope>
</reference>
<evidence type="ECO:0000256" key="1">
    <source>
        <dbReference type="PROSITE-ProRule" id="PRU00277"/>
    </source>
</evidence>
<dbReference type="Pfam" id="PF00254">
    <property type="entry name" value="FKBP_C"/>
    <property type="match status" value="1"/>
</dbReference>
<dbReference type="GO" id="GO:0003755">
    <property type="term" value="F:peptidyl-prolyl cis-trans isomerase activity"/>
    <property type="evidence" value="ECO:0007669"/>
    <property type="project" value="UniProtKB-KW"/>
</dbReference>
<dbReference type="EC" id="5.2.1.8" evidence="1"/>
<dbReference type="PaxDb" id="2903-EOD30793"/>
<feature type="signal peptide" evidence="2">
    <location>
        <begin position="1"/>
        <end position="24"/>
    </location>
</feature>
<dbReference type="AlphaFoldDB" id="A0A0D3K4V8"/>
<keyword evidence="2" id="KW-0732">Signal</keyword>
<dbReference type="PROSITE" id="PS50059">
    <property type="entry name" value="FKBP_PPIASE"/>
    <property type="match status" value="1"/>
</dbReference>
<evidence type="ECO:0000313" key="4">
    <source>
        <dbReference type="EnsemblProtists" id="EOD30793"/>
    </source>
</evidence>
<dbReference type="InterPro" id="IPR046357">
    <property type="entry name" value="PPIase_dom_sf"/>
</dbReference>
<keyword evidence="5" id="KW-1185">Reference proteome</keyword>
<sequence length="248" mass="26725">MLSFLAPLSISLAFLAGVRPPVTAARARIVATAPEQATEAKPAVKPAAADWLPLGKYRFSDDTVGSGAQPTEGDVVVLHYSVKFASGEELGSSRGRFPLTFALGKHDVEIFADALRGSFESGAEPMKIGGRRRVQVRWNQIPPLQRPNVPKDQEGEPLVVDLELVRVETGALAQLISVLPPGERRKTILRTLFALSFLPYLLPNDQRPPGFRFGDPVAIGEARIERQEAASSSLFLGGDGSSLDSLFP</sequence>
<evidence type="ECO:0000256" key="2">
    <source>
        <dbReference type="SAM" id="SignalP"/>
    </source>
</evidence>
<feature type="domain" description="PPIase FKBP-type" evidence="3">
    <location>
        <begin position="73"/>
        <end position="168"/>
    </location>
</feature>
<organism evidence="4 5">
    <name type="scientific">Emiliania huxleyi (strain CCMP1516)</name>
    <dbReference type="NCBI Taxonomy" id="280463"/>
    <lineage>
        <taxon>Eukaryota</taxon>
        <taxon>Haptista</taxon>
        <taxon>Haptophyta</taxon>
        <taxon>Prymnesiophyceae</taxon>
        <taxon>Isochrysidales</taxon>
        <taxon>Noelaerhabdaceae</taxon>
        <taxon>Emiliania</taxon>
    </lineage>
</organism>
<comment type="catalytic activity">
    <reaction evidence="1">
        <text>[protein]-peptidylproline (omega=180) = [protein]-peptidylproline (omega=0)</text>
        <dbReference type="Rhea" id="RHEA:16237"/>
        <dbReference type="Rhea" id="RHEA-COMP:10747"/>
        <dbReference type="Rhea" id="RHEA-COMP:10748"/>
        <dbReference type="ChEBI" id="CHEBI:83833"/>
        <dbReference type="ChEBI" id="CHEBI:83834"/>
        <dbReference type="EC" id="5.2.1.8"/>
    </reaction>
</comment>
<dbReference type="EnsemblProtists" id="EOD30793">
    <property type="protein sequence ID" value="EOD30793"/>
    <property type="gene ID" value="EMIHUDRAFT_232391"/>
</dbReference>
<accession>A0A0D3K4V8</accession>
<reference evidence="5" key="1">
    <citation type="journal article" date="2013" name="Nature">
        <title>Pan genome of the phytoplankton Emiliania underpins its global distribution.</title>
        <authorList>
            <person name="Read B.A."/>
            <person name="Kegel J."/>
            <person name="Klute M.J."/>
            <person name="Kuo A."/>
            <person name="Lefebvre S.C."/>
            <person name="Maumus F."/>
            <person name="Mayer C."/>
            <person name="Miller J."/>
            <person name="Monier A."/>
            <person name="Salamov A."/>
            <person name="Young J."/>
            <person name="Aguilar M."/>
            <person name="Claverie J.M."/>
            <person name="Frickenhaus S."/>
            <person name="Gonzalez K."/>
            <person name="Herman E.K."/>
            <person name="Lin Y.C."/>
            <person name="Napier J."/>
            <person name="Ogata H."/>
            <person name="Sarno A.F."/>
            <person name="Shmutz J."/>
            <person name="Schroeder D."/>
            <person name="de Vargas C."/>
            <person name="Verret F."/>
            <person name="von Dassow P."/>
            <person name="Valentin K."/>
            <person name="Van de Peer Y."/>
            <person name="Wheeler G."/>
            <person name="Dacks J.B."/>
            <person name="Delwiche C.F."/>
            <person name="Dyhrman S.T."/>
            <person name="Glockner G."/>
            <person name="John U."/>
            <person name="Richards T."/>
            <person name="Worden A.Z."/>
            <person name="Zhang X."/>
            <person name="Grigoriev I.V."/>
            <person name="Allen A.E."/>
            <person name="Bidle K."/>
            <person name="Borodovsky M."/>
            <person name="Bowler C."/>
            <person name="Brownlee C."/>
            <person name="Cock J.M."/>
            <person name="Elias M."/>
            <person name="Gladyshev V.N."/>
            <person name="Groth M."/>
            <person name="Guda C."/>
            <person name="Hadaegh A."/>
            <person name="Iglesias-Rodriguez M.D."/>
            <person name="Jenkins J."/>
            <person name="Jones B.M."/>
            <person name="Lawson T."/>
            <person name="Leese F."/>
            <person name="Lindquist E."/>
            <person name="Lobanov A."/>
            <person name="Lomsadze A."/>
            <person name="Malik S.B."/>
            <person name="Marsh M.E."/>
            <person name="Mackinder L."/>
            <person name="Mock T."/>
            <person name="Mueller-Roeber B."/>
            <person name="Pagarete A."/>
            <person name="Parker M."/>
            <person name="Probert I."/>
            <person name="Quesneville H."/>
            <person name="Raines C."/>
            <person name="Rensing S.A."/>
            <person name="Riano-Pachon D.M."/>
            <person name="Richier S."/>
            <person name="Rokitta S."/>
            <person name="Shiraiwa Y."/>
            <person name="Soanes D.M."/>
            <person name="van der Giezen M."/>
            <person name="Wahlund T.M."/>
            <person name="Williams B."/>
            <person name="Wilson W."/>
            <person name="Wolfe G."/>
            <person name="Wurch L.L."/>
        </authorList>
    </citation>
    <scope>NUCLEOTIDE SEQUENCE</scope>
</reference>
<dbReference type="KEGG" id="ehx:EMIHUDRAFT_232391"/>
<evidence type="ECO:0000259" key="3">
    <source>
        <dbReference type="PROSITE" id="PS50059"/>
    </source>
</evidence>
<keyword evidence="1" id="KW-0697">Rotamase</keyword>
<feature type="chain" id="PRO_5044262373" description="peptidylprolyl isomerase" evidence="2">
    <location>
        <begin position="25"/>
        <end position="248"/>
    </location>
</feature>
<name>A0A0D3K4V8_EMIH1</name>
<proteinExistence type="predicted"/>
<keyword evidence="1" id="KW-0413">Isomerase</keyword>
<dbReference type="HOGENOM" id="CLU_098122_0_0_1"/>
<evidence type="ECO:0000313" key="5">
    <source>
        <dbReference type="Proteomes" id="UP000013827"/>
    </source>
</evidence>
<protein>
    <recommendedName>
        <fullName evidence="1">peptidylprolyl isomerase</fullName>
        <ecNumber evidence="1">5.2.1.8</ecNumber>
    </recommendedName>
</protein>
<dbReference type="RefSeq" id="XP_005783222.1">
    <property type="nucleotide sequence ID" value="XM_005783165.1"/>
</dbReference>
<dbReference type="InterPro" id="IPR001179">
    <property type="entry name" value="PPIase_FKBP_dom"/>
</dbReference>
<dbReference type="Proteomes" id="UP000013827">
    <property type="component" value="Unassembled WGS sequence"/>
</dbReference>